<keyword evidence="4" id="KW-1185">Reference proteome</keyword>
<comment type="caution">
    <text evidence="3">The sequence shown here is derived from an EMBL/GenBank/DDBJ whole genome shotgun (WGS) entry which is preliminary data.</text>
</comment>
<feature type="region of interest" description="Disordered" evidence="1">
    <location>
        <begin position="22"/>
        <end position="45"/>
    </location>
</feature>
<dbReference type="InterPro" id="IPR001810">
    <property type="entry name" value="F-box_dom"/>
</dbReference>
<name>A0AAE2CI06_9LAMI</name>
<evidence type="ECO:0000256" key="1">
    <source>
        <dbReference type="SAM" id="MobiDB-lite"/>
    </source>
</evidence>
<feature type="compositionally biased region" description="Basic residues" evidence="1">
    <location>
        <begin position="22"/>
        <end position="44"/>
    </location>
</feature>
<protein>
    <recommendedName>
        <fullName evidence="2">F-box domain-containing protein</fullName>
    </recommendedName>
</protein>
<dbReference type="PANTHER" id="PTHR31672:SF13">
    <property type="entry name" value="F-BOX PROTEIN CPR30-LIKE"/>
    <property type="match status" value="1"/>
</dbReference>
<gene>
    <name evidence="3" type="ORF">Salat_1870800</name>
</gene>
<dbReference type="InterPro" id="IPR050796">
    <property type="entry name" value="SCF_F-box_component"/>
</dbReference>
<evidence type="ECO:0000313" key="3">
    <source>
        <dbReference type="EMBL" id="KAK4422882.1"/>
    </source>
</evidence>
<evidence type="ECO:0000259" key="2">
    <source>
        <dbReference type="Pfam" id="PF00646"/>
    </source>
</evidence>
<reference evidence="3" key="2">
    <citation type="journal article" date="2024" name="Plant">
        <title>Genomic evolution and insights into agronomic trait innovations of Sesamum species.</title>
        <authorList>
            <person name="Miao H."/>
            <person name="Wang L."/>
            <person name="Qu L."/>
            <person name="Liu H."/>
            <person name="Sun Y."/>
            <person name="Le M."/>
            <person name="Wang Q."/>
            <person name="Wei S."/>
            <person name="Zheng Y."/>
            <person name="Lin W."/>
            <person name="Duan Y."/>
            <person name="Cao H."/>
            <person name="Xiong S."/>
            <person name="Wang X."/>
            <person name="Wei L."/>
            <person name="Li C."/>
            <person name="Ma Q."/>
            <person name="Ju M."/>
            <person name="Zhao R."/>
            <person name="Li G."/>
            <person name="Mu C."/>
            <person name="Tian Q."/>
            <person name="Mei H."/>
            <person name="Zhang T."/>
            <person name="Gao T."/>
            <person name="Zhang H."/>
        </authorList>
    </citation>
    <scope>NUCLEOTIDE SEQUENCE</scope>
    <source>
        <strain evidence="3">3651</strain>
    </source>
</reference>
<organism evidence="3 4">
    <name type="scientific">Sesamum alatum</name>
    <dbReference type="NCBI Taxonomy" id="300844"/>
    <lineage>
        <taxon>Eukaryota</taxon>
        <taxon>Viridiplantae</taxon>
        <taxon>Streptophyta</taxon>
        <taxon>Embryophyta</taxon>
        <taxon>Tracheophyta</taxon>
        <taxon>Spermatophyta</taxon>
        <taxon>Magnoliopsida</taxon>
        <taxon>eudicotyledons</taxon>
        <taxon>Gunneridae</taxon>
        <taxon>Pentapetalae</taxon>
        <taxon>asterids</taxon>
        <taxon>lamiids</taxon>
        <taxon>Lamiales</taxon>
        <taxon>Pedaliaceae</taxon>
        <taxon>Sesamum</taxon>
    </lineage>
</organism>
<dbReference type="Proteomes" id="UP001293254">
    <property type="component" value="Unassembled WGS sequence"/>
</dbReference>
<feature type="domain" description="F-box" evidence="2">
    <location>
        <begin position="48"/>
        <end position="84"/>
    </location>
</feature>
<reference evidence="3" key="1">
    <citation type="submission" date="2020-06" db="EMBL/GenBank/DDBJ databases">
        <authorList>
            <person name="Li T."/>
            <person name="Hu X."/>
            <person name="Zhang T."/>
            <person name="Song X."/>
            <person name="Zhang H."/>
            <person name="Dai N."/>
            <person name="Sheng W."/>
            <person name="Hou X."/>
            <person name="Wei L."/>
        </authorList>
    </citation>
    <scope>NUCLEOTIDE SEQUENCE</scope>
    <source>
        <strain evidence="3">3651</strain>
        <tissue evidence="3">Leaf</tissue>
    </source>
</reference>
<dbReference type="EMBL" id="JACGWO010000007">
    <property type="protein sequence ID" value="KAK4422882.1"/>
    <property type="molecule type" value="Genomic_DNA"/>
</dbReference>
<dbReference type="Pfam" id="PF00646">
    <property type="entry name" value="F-box"/>
    <property type="match status" value="1"/>
</dbReference>
<proteinExistence type="predicted"/>
<sequence>MPFHLYRYLRLSRLCRSRLRRSGLRRSRPGPRPRPRPRPRRYSKPVHFPSDLIGEVCSWLPIHAVLKFQSVNKHWNTTLRDPHFAYLHYERAYGNLPYNTIAVEYFSYPAVNSSRISIQQNSPWSTPSCSFLDGTTLNLLGSIRGFIAVRKDYLYLHEVSFSKILLYNPVTRYGSQFYLYEDQRSLGLLAWGLGYDWRNGDFVVVWIEYISPWKDSPPRNPAGQVYRTGTLAWQNIITSNDINPAARTLGAFVGDWIYWLNSDNTGLVRFTIHSGELSAIPLPLPTIEDILFELR</sequence>
<evidence type="ECO:0000313" key="4">
    <source>
        <dbReference type="Proteomes" id="UP001293254"/>
    </source>
</evidence>
<dbReference type="AlphaFoldDB" id="A0AAE2CI06"/>
<dbReference type="PANTHER" id="PTHR31672">
    <property type="entry name" value="BNACNNG10540D PROTEIN"/>
    <property type="match status" value="1"/>
</dbReference>
<accession>A0AAE2CI06</accession>
<dbReference type="InterPro" id="IPR036047">
    <property type="entry name" value="F-box-like_dom_sf"/>
</dbReference>
<dbReference type="SUPFAM" id="SSF81383">
    <property type="entry name" value="F-box domain"/>
    <property type="match status" value="1"/>
</dbReference>